<reference evidence="3 4" key="1">
    <citation type="submission" date="2018-07" db="EMBL/GenBank/DDBJ databases">
        <title>Genomic Encyclopedia of Type Strains, Phase III (KMG-III): the genomes of soil and plant-associated and newly described type strains.</title>
        <authorList>
            <person name="Whitman W."/>
        </authorList>
    </citation>
    <scope>NUCLEOTIDE SEQUENCE [LARGE SCALE GENOMIC DNA]</scope>
    <source>
        <strain evidence="3 4">CECT 7506</strain>
    </source>
</reference>
<dbReference type="EMBL" id="QPJD01000008">
    <property type="protein sequence ID" value="RCW47508.1"/>
    <property type="molecule type" value="Genomic_DNA"/>
</dbReference>
<evidence type="ECO:0008006" key="5">
    <source>
        <dbReference type="Google" id="ProtNLM"/>
    </source>
</evidence>
<dbReference type="InterPro" id="IPR049237">
    <property type="entry name" value="DUF2264_C"/>
</dbReference>
<dbReference type="PANTHER" id="PTHR35339:SF4">
    <property type="entry name" value="LINALOOL DEHYDRATASE_ISOMERASE DOMAIN-CONTAINING PROTEIN"/>
    <property type="match status" value="1"/>
</dbReference>
<evidence type="ECO:0000259" key="1">
    <source>
        <dbReference type="Pfam" id="PF10022"/>
    </source>
</evidence>
<evidence type="ECO:0000313" key="3">
    <source>
        <dbReference type="EMBL" id="RCW47508.1"/>
    </source>
</evidence>
<comment type="caution">
    <text evidence="3">The sequence shown here is derived from an EMBL/GenBank/DDBJ whole genome shotgun (WGS) entry which is preliminary data.</text>
</comment>
<dbReference type="Pfam" id="PF20938">
    <property type="entry name" value="DUF2264_C"/>
    <property type="match status" value="1"/>
</dbReference>
<dbReference type="InterPro" id="IPR049349">
    <property type="entry name" value="DUF2264_N"/>
</dbReference>
<proteinExistence type="predicted"/>
<dbReference type="Pfam" id="PF10022">
    <property type="entry name" value="DUF2264"/>
    <property type="match status" value="1"/>
</dbReference>
<organism evidence="3 4">
    <name type="scientific">Paenibacillus prosopidis</name>
    <dbReference type="NCBI Taxonomy" id="630520"/>
    <lineage>
        <taxon>Bacteria</taxon>
        <taxon>Bacillati</taxon>
        <taxon>Bacillota</taxon>
        <taxon>Bacilli</taxon>
        <taxon>Bacillales</taxon>
        <taxon>Paenibacillaceae</taxon>
        <taxon>Paenibacillus</taxon>
    </lineage>
</organism>
<dbReference type="PANTHER" id="PTHR35339">
    <property type="entry name" value="LINALOOL DEHYDRATASE_ISOMERASE DOMAIN-CONTAINING PROTEIN"/>
    <property type="match status" value="1"/>
</dbReference>
<name>A0A368W2L4_9BACL</name>
<feature type="domain" description="DUF2264" evidence="1">
    <location>
        <begin position="15"/>
        <end position="356"/>
    </location>
</feature>
<accession>A0A368W2L4</accession>
<dbReference type="PIRSF" id="PIRSF014753">
    <property type="entry name" value="UCP014753"/>
    <property type="match status" value="1"/>
</dbReference>
<dbReference type="RefSeq" id="WP_181873526.1">
    <property type="nucleotide sequence ID" value="NZ_QPJD01000008.1"/>
</dbReference>
<dbReference type="Proteomes" id="UP000252415">
    <property type="component" value="Unassembled WGS sequence"/>
</dbReference>
<feature type="domain" description="DUF2264" evidence="2">
    <location>
        <begin position="365"/>
        <end position="589"/>
    </location>
</feature>
<dbReference type="AlphaFoldDB" id="A0A368W2L4"/>
<keyword evidence="4" id="KW-1185">Reference proteome</keyword>
<sequence>MQVCSLPIKTNPLATRRDLQDAFHQLCEPLIPYFSEGKAHLKLGATGSGCTDETAEMEGFSRILWGLAPLAAGGGDSVLWDIYRQGIRNGTNPEHEEYWGIVNDYDQKLVEMAAFGLALGLAPDQVWNPLTDIEKQRFYDWLNQMNSRPVYDCNWLFFLVMVNLGFKKIGMPYDREQMDKNLGRIDEFYLTDGWYSDGKGGHCDYYGPFAIHYYGLIYAAWMKEEDPERAALYKERASEFAKDFIYWFAGDGSALPYGRSLTYRFSQAAFWSAMAYTGVEAFPYGVIKGIILRHMRWWFQQPIFQPDGTLSIGYSYPNLIMAENYNAPGSPYWALKTFLPLALPDEHPFWQAEELPLPKLSERSVQQPPHLVICRQEEDNHILAFNAGHPSTNEHTHTSAKYEKFVYSNRFGFSVPRAEWGLAQGAFDSMLALSEGDRIYRVKRTTDLSRIENNIIYMEWTPWFDVEVKTWLIPGAPWHVRVHCIYSKRKLDAADGGFAIGIEDRNGRRSLEELQGEHSARASSSWGTSGIRLLYGSGKMELIHPNANTNLLHARTVIPTATASLSPGISWLVTGVYGHSQSGQQLEKWLSPPRVEKHDQKLVVYMEDDAPKYSFTMKKA</sequence>
<evidence type="ECO:0000259" key="2">
    <source>
        <dbReference type="Pfam" id="PF20938"/>
    </source>
</evidence>
<dbReference type="InterPro" id="IPR016624">
    <property type="entry name" value="UCP014753"/>
</dbReference>
<gene>
    <name evidence="3" type="ORF">DFP97_108123</name>
</gene>
<protein>
    <recommendedName>
        <fullName evidence="5">DUF2264 domain-containing protein</fullName>
    </recommendedName>
</protein>
<evidence type="ECO:0000313" key="4">
    <source>
        <dbReference type="Proteomes" id="UP000252415"/>
    </source>
</evidence>